<organism evidence="2 3">
    <name type="scientific">Iningainema tapete BLCC-T55</name>
    <dbReference type="NCBI Taxonomy" id="2748662"/>
    <lineage>
        <taxon>Bacteria</taxon>
        <taxon>Bacillati</taxon>
        <taxon>Cyanobacteriota</taxon>
        <taxon>Cyanophyceae</taxon>
        <taxon>Nostocales</taxon>
        <taxon>Scytonemataceae</taxon>
        <taxon>Iningainema tapete</taxon>
    </lineage>
</organism>
<keyword evidence="2" id="KW-0378">Hydrolase</keyword>
<keyword evidence="3" id="KW-1185">Reference proteome</keyword>
<keyword evidence="2" id="KW-0540">Nuclease</keyword>
<dbReference type="Proteomes" id="UP000629098">
    <property type="component" value="Unassembled WGS sequence"/>
</dbReference>
<gene>
    <name evidence="2" type="ORF">ICL16_11285</name>
</gene>
<protein>
    <submittedName>
        <fullName evidence="2">Uma2 family endonuclease</fullName>
    </submittedName>
</protein>
<evidence type="ECO:0000259" key="1">
    <source>
        <dbReference type="Pfam" id="PF05685"/>
    </source>
</evidence>
<dbReference type="InterPro" id="IPR012296">
    <property type="entry name" value="Nuclease_put_TT1808"/>
</dbReference>
<evidence type="ECO:0000313" key="3">
    <source>
        <dbReference type="Proteomes" id="UP000629098"/>
    </source>
</evidence>
<name>A0A8J6XLI0_9CYAN</name>
<dbReference type="EMBL" id="JACXAE010000041">
    <property type="protein sequence ID" value="MBD2772642.1"/>
    <property type="molecule type" value="Genomic_DNA"/>
</dbReference>
<dbReference type="SUPFAM" id="SSF52980">
    <property type="entry name" value="Restriction endonuclease-like"/>
    <property type="match status" value="1"/>
</dbReference>
<reference evidence="2" key="1">
    <citation type="submission" date="2020-09" db="EMBL/GenBank/DDBJ databases">
        <title>Iningainema tapete sp. nov. (Scytonemataceae, Cyanobacteria) from greenhouses in central Florida (USA) produces two types of nodularin with biosynthetic potential for microcystin-LR and anabaenopeptins.</title>
        <authorList>
            <person name="Berthold D.E."/>
            <person name="Lefler F.W."/>
            <person name="Huang I.-S."/>
            <person name="Abdulla H."/>
            <person name="Zimba P.V."/>
            <person name="Laughinghouse H.D. IV."/>
        </authorList>
    </citation>
    <scope>NUCLEOTIDE SEQUENCE</scope>
    <source>
        <strain evidence="2">BLCCT55</strain>
    </source>
</reference>
<proteinExistence type="predicted"/>
<dbReference type="PANTHER" id="PTHR34107">
    <property type="entry name" value="SLL0198 PROTEIN-RELATED"/>
    <property type="match status" value="1"/>
</dbReference>
<keyword evidence="2" id="KW-0255">Endonuclease</keyword>
<dbReference type="RefSeq" id="WP_190827458.1">
    <property type="nucleotide sequence ID" value="NZ_CAWPPI010000041.1"/>
</dbReference>
<dbReference type="AlphaFoldDB" id="A0A8J6XLI0"/>
<accession>A0A8J6XLI0</accession>
<dbReference type="InterPro" id="IPR011335">
    <property type="entry name" value="Restrct_endonuc-II-like"/>
</dbReference>
<dbReference type="CDD" id="cd06260">
    <property type="entry name" value="DUF820-like"/>
    <property type="match status" value="1"/>
</dbReference>
<evidence type="ECO:0000313" key="2">
    <source>
        <dbReference type="EMBL" id="MBD2772642.1"/>
    </source>
</evidence>
<dbReference type="PANTHER" id="PTHR34107:SF1">
    <property type="entry name" value="SLL0198 PROTEIN"/>
    <property type="match status" value="1"/>
</dbReference>
<sequence>MVASITKSTDTDFIPLEDFIVNPPEYTEWVDGKIIEKTGMTYKHGLAQGKLVSYWRDYIISTGLGGEICVETLCRTKKQARRPDLAYISAELLAQYGTSFTILPQSFPLIAEVASPDDKAEELFAKSQEYLDSGCLEVWLLFPETRLVLINSQNQWQLFNTNQVVNTQTVLTGFSIAVADLLAA</sequence>
<dbReference type="InterPro" id="IPR008538">
    <property type="entry name" value="Uma2"/>
</dbReference>
<dbReference type="GO" id="GO:0004519">
    <property type="term" value="F:endonuclease activity"/>
    <property type="evidence" value="ECO:0007669"/>
    <property type="project" value="UniProtKB-KW"/>
</dbReference>
<feature type="domain" description="Putative restriction endonuclease" evidence="1">
    <location>
        <begin position="16"/>
        <end position="179"/>
    </location>
</feature>
<comment type="caution">
    <text evidence="2">The sequence shown here is derived from an EMBL/GenBank/DDBJ whole genome shotgun (WGS) entry which is preliminary data.</text>
</comment>
<dbReference type="Gene3D" id="3.90.1570.10">
    <property type="entry name" value="tt1808, chain A"/>
    <property type="match status" value="1"/>
</dbReference>
<dbReference type="Pfam" id="PF05685">
    <property type="entry name" value="Uma2"/>
    <property type="match status" value="1"/>
</dbReference>